<dbReference type="Gene3D" id="3.40.50.1390">
    <property type="entry name" value="Resolvase, N-terminal catalytic domain"/>
    <property type="match status" value="1"/>
</dbReference>
<name>A0A1J5NKA1_NEOTH</name>
<evidence type="ECO:0000259" key="1">
    <source>
        <dbReference type="PROSITE" id="PS51736"/>
    </source>
</evidence>
<dbReference type="GO" id="GO:0003677">
    <property type="term" value="F:DNA binding"/>
    <property type="evidence" value="ECO:0007669"/>
    <property type="project" value="InterPro"/>
</dbReference>
<dbReference type="PROSITE" id="PS51736">
    <property type="entry name" value="RECOMBINASES_3"/>
    <property type="match status" value="1"/>
</dbReference>
<gene>
    <name evidence="2" type="ORF">MOTE_17610</name>
</gene>
<feature type="domain" description="Resolvase/invertase-type recombinase catalytic" evidence="1">
    <location>
        <begin position="2"/>
        <end position="35"/>
    </location>
</feature>
<evidence type="ECO:0000313" key="3">
    <source>
        <dbReference type="Proteomes" id="UP000182811"/>
    </source>
</evidence>
<accession>A0A1J5NKA1</accession>
<dbReference type="SUPFAM" id="SSF53041">
    <property type="entry name" value="Resolvase-like"/>
    <property type="match status" value="1"/>
</dbReference>
<evidence type="ECO:0000313" key="2">
    <source>
        <dbReference type="EMBL" id="OIQ58768.1"/>
    </source>
</evidence>
<protein>
    <recommendedName>
        <fullName evidence="1">Resolvase/invertase-type recombinase catalytic domain-containing protein</fullName>
    </recommendedName>
</protein>
<sequence length="35" mass="4019">MKALAYARFSSDNQREESITAQIRAILEYAQQFPA</sequence>
<dbReference type="GO" id="GO:0000150">
    <property type="term" value="F:DNA strand exchange activity"/>
    <property type="evidence" value="ECO:0007669"/>
    <property type="project" value="InterPro"/>
</dbReference>
<proteinExistence type="predicted"/>
<dbReference type="InterPro" id="IPR036162">
    <property type="entry name" value="Resolvase-like_N_sf"/>
</dbReference>
<reference evidence="2 3" key="1">
    <citation type="submission" date="2016-08" db="EMBL/GenBank/DDBJ databases">
        <title>Genome-based comparison of Moorella thermoacetic strains.</title>
        <authorList>
            <person name="Poehlein A."/>
            <person name="Bengelsdorf F.R."/>
            <person name="Esser C."/>
            <person name="Duerre P."/>
            <person name="Daniel R."/>
        </authorList>
    </citation>
    <scope>NUCLEOTIDE SEQUENCE [LARGE SCALE GENOMIC DNA]</scope>
    <source>
        <strain evidence="2 3">DSM 21394</strain>
    </source>
</reference>
<dbReference type="Proteomes" id="UP000182811">
    <property type="component" value="Unassembled WGS sequence"/>
</dbReference>
<dbReference type="InterPro" id="IPR006119">
    <property type="entry name" value="Resolv_N"/>
</dbReference>
<organism evidence="2 3">
    <name type="scientific">Neomoorella thermoacetica</name>
    <name type="common">Clostridium thermoaceticum</name>
    <dbReference type="NCBI Taxonomy" id="1525"/>
    <lineage>
        <taxon>Bacteria</taxon>
        <taxon>Bacillati</taxon>
        <taxon>Bacillota</taxon>
        <taxon>Clostridia</taxon>
        <taxon>Neomoorellales</taxon>
        <taxon>Neomoorellaceae</taxon>
        <taxon>Neomoorella</taxon>
    </lineage>
</organism>
<dbReference type="EMBL" id="MDDC01000012">
    <property type="protein sequence ID" value="OIQ58768.1"/>
    <property type="molecule type" value="Genomic_DNA"/>
</dbReference>
<comment type="caution">
    <text evidence="2">The sequence shown here is derived from an EMBL/GenBank/DDBJ whole genome shotgun (WGS) entry which is preliminary data.</text>
</comment>
<dbReference type="AlphaFoldDB" id="A0A1J5NKA1"/>